<dbReference type="PANTHER" id="PTHR33710">
    <property type="entry name" value="BNAC02G09200D PROTEIN"/>
    <property type="match status" value="1"/>
</dbReference>
<dbReference type="Gene3D" id="3.60.10.10">
    <property type="entry name" value="Endonuclease/exonuclease/phosphatase"/>
    <property type="match status" value="1"/>
</dbReference>
<accession>A0A7J8YU08</accession>
<gene>
    <name evidence="2" type="ORF">Goari_020450</name>
</gene>
<protein>
    <recommendedName>
        <fullName evidence="1">DUF4283 domain-containing protein</fullName>
    </recommendedName>
</protein>
<dbReference type="Pfam" id="PF14111">
    <property type="entry name" value="DUF4283"/>
    <property type="match status" value="1"/>
</dbReference>
<dbReference type="EMBL" id="JABFAA010355164">
    <property type="protein sequence ID" value="MBA0703066.1"/>
    <property type="molecule type" value="Genomic_DNA"/>
</dbReference>
<sequence>RKQYLLRLGIEESGGEDREGRDEISLLAEELIQLTVKGSKVVPNSKPTLICTVWTEKLYNPESFRAQMKSIWKTKKKFEIQRVGQNLFLIVFELEEDLESIMEGRHWLFHKSIILFNRLSQEVERDQIRLNSSPVWIKIDSYLPEFDKKDLMHAIGVTFGGSSNLKLAILTYEEEKVPEGDGVRSDEGDGTKRLKQNDVEGCNSACSELPIGKPTGRSENYKLECSWIGESTGSKEAMLSPKAAQSPDGLLNGDKLKVHEEDYVCHGKETMEFTGFYGSPYAKNKSATWNLLKKLGQDRSHPWLVSGDFNEIMYYFEKCKGAPREKSRMEAFKKALEECLLEDLRYSGVWFTWERGNLPETNIREKLDRGVANDKWKQLFPAGNIKHLAYSMSDHCPILVNINCGDSYKGNSRFKFEAWWIMEDTFEVVVRDSWESEVGIVYEKLERLKVDLKIWANSIKERIE</sequence>
<dbReference type="InterPro" id="IPR036691">
    <property type="entry name" value="Endo/exonu/phosph_ase_sf"/>
</dbReference>
<feature type="domain" description="DUF4283" evidence="1">
    <location>
        <begin position="47"/>
        <end position="123"/>
    </location>
</feature>
<evidence type="ECO:0000313" key="3">
    <source>
        <dbReference type="Proteomes" id="UP000593577"/>
    </source>
</evidence>
<proteinExistence type="predicted"/>
<feature type="non-terminal residue" evidence="2">
    <location>
        <position position="464"/>
    </location>
</feature>
<organism evidence="2 3">
    <name type="scientific">Gossypium aridum</name>
    <name type="common">American cotton</name>
    <name type="synonym">Erioxylum aridum</name>
    <dbReference type="NCBI Taxonomy" id="34290"/>
    <lineage>
        <taxon>Eukaryota</taxon>
        <taxon>Viridiplantae</taxon>
        <taxon>Streptophyta</taxon>
        <taxon>Embryophyta</taxon>
        <taxon>Tracheophyta</taxon>
        <taxon>Spermatophyta</taxon>
        <taxon>Magnoliopsida</taxon>
        <taxon>eudicotyledons</taxon>
        <taxon>Gunneridae</taxon>
        <taxon>Pentapetalae</taxon>
        <taxon>rosids</taxon>
        <taxon>malvids</taxon>
        <taxon>Malvales</taxon>
        <taxon>Malvaceae</taxon>
        <taxon>Malvoideae</taxon>
        <taxon>Gossypium</taxon>
    </lineage>
</organism>
<dbReference type="InterPro" id="IPR025558">
    <property type="entry name" value="DUF4283"/>
</dbReference>
<dbReference type="SUPFAM" id="SSF56219">
    <property type="entry name" value="DNase I-like"/>
    <property type="match status" value="1"/>
</dbReference>
<evidence type="ECO:0000259" key="1">
    <source>
        <dbReference type="Pfam" id="PF14111"/>
    </source>
</evidence>
<keyword evidence="3" id="KW-1185">Reference proteome</keyword>
<dbReference type="Proteomes" id="UP000593577">
    <property type="component" value="Unassembled WGS sequence"/>
</dbReference>
<dbReference type="PANTHER" id="PTHR33710:SF62">
    <property type="entry name" value="DUF4283 DOMAIN PROTEIN"/>
    <property type="match status" value="1"/>
</dbReference>
<dbReference type="AlphaFoldDB" id="A0A7J8YU08"/>
<comment type="caution">
    <text evidence="2">The sequence shown here is derived from an EMBL/GenBank/DDBJ whole genome shotgun (WGS) entry which is preliminary data.</text>
</comment>
<reference evidence="2 3" key="1">
    <citation type="journal article" date="2019" name="Genome Biol. Evol.">
        <title>Insights into the evolution of the New World diploid cottons (Gossypium, subgenus Houzingenia) based on genome sequencing.</title>
        <authorList>
            <person name="Grover C.E."/>
            <person name="Arick M.A. 2nd"/>
            <person name="Thrash A."/>
            <person name="Conover J.L."/>
            <person name="Sanders W.S."/>
            <person name="Peterson D.G."/>
            <person name="Frelichowski J.E."/>
            <person name="Scheffler J.A."/>
            <person name="Scheffler B.E."/>
            <person name="Wendel J.F."/>
        </authorList>
    </citation>
    <scope>NUCLEOTIDE SEQUENCE [LARGE SCALE GENOMIC DNA]</scope>
    <source>
        <strain evidence="2">185</strain>
        <tissue evidence="2">Leaf</tissue>
    </source>
</reference>
<evidence type="ECO:0000313" key="2">
    <source>
        <dbReference type="EMBL" id="MBA0703066.1"/>
    </source>
</evidence>
<name>A0A7J8YU08_GOSAI</name>